<protein>
    <submittedName>
        <fullName evidence="2">Uncharacterized protein</fullName>
    </submittedName>
</protein>
<evidence type="ECO:0000313" key="3">
    <source>
        <dbReference type="Proteomes" id="UP001283361"/>
    </source>
</evidence>
<keyword evidence="1" id="KW-0472">Membrane</keyword>
<keyword evidence="1" id="KW-1133">Transmembrane helix</keyword>
<dbReference type="EMBL" id="JAWDGP010003346">
    <property type="protein sequence ID" value="KAK3775267.1"/>
    <property type="molecule type" value="Genomic_DNA"/>
</dbReference>
<gene>
    <name evidence="2" type="ORF">RRG08_044943</name>
</gene>
<proteinExistence type="predicted"/>
<organism evidence="2 3">
    <name type="scientific">Elysia crispata</name>
    <name type="common">lettuce slug</name>
    <dbReference type="NCBI Taxonomy" id="231223"/>
    <lineage>
        <taxon>Eukaryota</taxon>
        <taxon>Metazoa</taxon>
        <taxon>Spiralia</taxon>
        <taxon>Lophotrochozoa</taxon>
        <taxon>Mollusca</taxon>
        <taxon>Gastropoda</taxon>
        <taxon>Heterobranchia</taxon>
        <taxon>Euthyneura</taxon>
        <taxon>Panpulmonata</taxon>
        <taxon>Sacoglossa</taxon>
        <taxon>Placobranchoidea</taxon>
        <taxon>Plakobranchidae</taxon>
        <taxon>Elysia</taxon>
    </lineage>
</organism>
<evidence type="ECO:0000313" key="2">
    <source>
        <dbReference type="EMBL" id="KAK3775267.1"/>
    </source>
</evidence>
<sequence length="125" mass="14440">MDRRSLTTAARVSLTQDGREIIRTRRNTIMVGVKWLVYISINMIMYNMGMVSVKCFYHHQYQHENRECQMFLSPSVSTWEWDKISVPRKAKLKAVFKISGKSVFSLPKRFDSAKALGSGSSLRFA</sequence>
<feature type="transmembrane region" description="Helical" evidence="1">
    <location>
        <begin position="35"/>
        <end position="57"/>
    </location>
</feature>
<dbReference type="Proteomes" id="UP001283361">
    <property type="component" value="Unassembled WGS sequence"/>
</dbReference>
<reference evidence="2" key="1">
    <citation type="journal article" date="2023" name="G3 (Bethesda)">
        <title>A reference genome for the long-term kleptoplast-retaining sea slug Elysia crispata morphotype clarki.</title>
        <authorList>
            <person name="Eastman K.E."/>
            <person name="Pendleton A.L."/>
            <person name="Shaikh M.A."/>
            <person name="Suttiyut T."/>
            <person name="Ogas R."/>
            <person name="Tomko P."/>
            <person name="Gavelis G."/>
            <person name="Widhalm J.R."/>
            <person name="Wisecaver J.H."/>
        </authorList>
    </citation>
    <scope>NUCLEOTIDE SEQUENCE</scope>
    <source>
        <strain evidence="2">ECLA1</strain>
    </source>
</reference>
<name>A0AAE0ZTT4_9GAST</name>
<comment type="caution">
    <text evidence="2">The sequence shown here is derived from an EMBL/GenBank/DDBJ whole genome shotgun (WGS) entry which is preliminary data.</text>
</comment>
<evidence type="ECO:0000256" key="1">
    <source>
        <dbReference type="SAM" id="Phobius"/>
    </source>
</evidence>
<keyword evidence="1" id="KW-0812">Transmembrane</keyword>
<keyword evidence="3" id="KW-1185">Reference proteome</keyword>
<accession>A0AAE0ZTT4</accession>
<dbReference type="AlphaFoldDB" id="A0AAE0ZTT4"/>